<gene>
    <name evidence="1" type="ORF">ACOC_LOCUS10188</name>
</gene>
<evidence type="ECO:0000313" key="3">
    <source>
        <dbReference type="WBParaSite" id="ACOC_0001018701-mRNA-1"/>
    </source>
</evidence>
<keyword evidence="2" id="KW-1185">Reference proteome</keyword>
<accession>A0A0R3PVU4</accession>
<evidence type="ECO:0000313" key="1">
    <source>
        <dbReference type="EMBL" id="VDM61773.1"/>
    </source>
</evidence>
<dbReference type="EMBL" id="UYYA01004423">
    <property type="protein sequence ID" value="VDM61773.1"/>
    <property type="molecule type" value="Genomic_DNA"/>
</dbReference>
<protein>
    <submittedName>
        <fullName evidence="3">Reverse transcriptase domain-containing protein</fullName>
    </submittedName>
</protein>
<dbReference type="OrthoDB" id="19261at2759"/>
<reference evidence="1 2" key="2">
    <citation type="submission" date="2018-11" db="EMBL/GenBank/DDBJ databases">
        <authorList>
            <consortium name="Pathogen Informatics"/>
        </authorList>
    </citation>
    <scope>NUCLEOTIDE SEQUENCE [LARGE SCALE GENOMIC DNA]</scope>
    <source>
        <strain evidence="1 2">Costa Rica</strain>
    </source>
</reference>
<name>A0A0R3PVU4_ANGCS</name>
<dbReference type="WBParaSite" id="ACOC_0001018701-mRNA-1">
    <property type="protein sequence ID" value="ACOC_0001018701-mRNA-1"/>
    <property type="gene ID" value="ACOC_0001018701"/>
</dbReference>
<organism evidence="3">
    <name type="scientific">Angiostrongylus costaricensis</name>
    <name type="common">Nematode worm</name>
    <dbReference type="NCBI Taxonomy" id="334426"/>
    <lineage>
        <taxon>Eukaryota</taxon>
        <taxon>Metazoa</taxon>
        <taxon>Ecdysozoa</taxon>
        <taxon>Nematoda</taxon>
        <taxon>Chromadorea</taxon>
        <taxon>Rhabditida</taxon>
        <taxon>Rhabditina</taxon>
        <taxon>Rhabditomorpha</taxon>
        <taxon>Strongyloidea</taxon>
        <taxon>Metastrongylidae</taxon>
        <taxon>Angiostrongylus</taxon>
    </lineage>
</organism>
<evidence type="ECO:0000313" key="2">
    <source>
        <dbReference type="Proteomes" id="UP000267027"/>
    </source>
</evidence>
<reference evidence="3" key="1">
    <citation type="submission" date="2017-02" db="UniProtKB">
        <authorList>
            <consortium name="WormBaseParasite"/>
        </authorList>
    </citation>
    <scope>IDENTIFICATION</scope>
</reference>
<dbReference type="Proteomes" id="UP000267027">
    <property type="component" value="Unassembled WGS sequence"/>
</dbReference>
<sequence length="139" mass="15513">MALLKECLSCSIFKWSGKYYAQIKGLAMGQRLAPSLAIAFMSKVEAPMIDLGPLLYCSCGARKLYLTAIATDGTTRFSPEKFPPLYMVTQLHQNCSIYALLHAIVVERIFFCSTSGSVVKYLNGDFQQYVRCLPTALFF</sequence>
<dbReference type="PANTHER" id="PTHR21301:SF10">
    <property type="entry name" value="REVERSE TRANSCRIPTASE DOMAIN-CONTAINING PROTEIN"/>
    <property type="match status" value="1"/>
</dbReference>
<proteinExistence type="predicted"/>
<dbReference type="AlphaFoldDB" id="A0A0R3PVU4"/>
<dbReference type="PANTHER" id="PTHR21301">
    <property type="entry name" value="REVERSE TRANSCRIPTASE"/>
    <property type="match status" value="1"/>
</dbReference>